<organism evidence="7 8">
    <name type="scientific">Plesiocystis pacifica SIR-1</name>
    <dbReference type="NCBI Taxonomy" id="391625"/>
    <lineage>
        <taxon>Bacteria</taxon>
        <taxon>Pseudomonadati</taxon>
        <taxon>Myxococcota</taxon>
        <taxon>Polyangia</taxon>
        <taxon>Nannocystales</taxon>
        <taxon>Nannocystaceae</taxon>
        <taxon>Plesiocystis</taxon>
    </lineage>
</organism>
<feature type="domain" description="Phospholipid/glycerol acyltransferase" evidence="6">
    <location>
        <begin position="101"/>
        <end position="216"/>
    </location>
</feature>
<evidence type="ECO:0000256" key="3">
    <source>
        <dbReference type="ARBA" id="ARBA00023315"/>
    </source>
</evidence>
<keyword evidence="3 7" id="KW-0012">Acyltransferase</keyword>
<name>A6GCX8_9BACT</name>
<accession>A6GCX8</accession>
<dbReference type="SUPFAM" id="SSF69593">
    <property type="entry name" value="Glycerol-3-phosphate (1)-acyltransferase"/>
    <property type="match status" value="1"/>
</dbReference>
<dbReference type="PANTHER" id="PTHR10434">
    <property type="entry name" value="1-ACYL-SN-GLYCEROL-3-PHOSPHATE ACYLTRANSFERASE"/>
    <property type="match status" value="1"/>
</dbReference>
<evidence type="ECO:0000256" key="1">
    <source>
        <dbReference type="ARBA" id="ARBA00005189"/>
    </source>
</evidence>
<dbReference type="SMART" id="SM00563">
    <property type="entry name" value="PlsC"/>
    <property type="match status" value="1"/>
</dbReference>
<dbReference type="AlphaFoldDB" id="A6GCX8"/>
<keyword evidence="8" id="KW-1185">Reference proteome</keyword>
<dbReference type="Pfam" id="PF01553">
    <property type="entry name" value="Acyltransferase"/>
    <property type="match status" value="1"/>
</dbReference>
<dbReference type="Proteomes" id="UP000005801">
    <property type="component" value="Unassembled WGS sequence"/>
</dbReference>
<evidence type="ECO:0000313" key="7">
    <source>
        <dbReference type="EMBL" id="EDM76302.1"/>
    </source>
</evidence>
<dbReference type="eggNOG" id="COG0204">
    <property type="taxonomic scope" value="Bacteria"/>
</dbReference>
<dbReference type="InterPro" id="IPR002123">
    <property type="entry name" value="Plipid/glycerol_acylTrfase"/>
</dbReference>
<keyword evidence="2 7" id="KW-0808">Transferase</keyword>
<reference evidence="7 8" key="1">
    <citation type="submission" date="2007-06" db="EMBL/GenBank/DDBJ databases">
        <authorList>
            <person name="Shimkets L."/>
            <person name="Ferriera S."/>
            <person name="Johnson J."/>
            <person name="Kravitz S."/>
            <person name="Beeson K."/>
            <person name="Sutton G."/>
            <person name="Rogers Y.-H."/>
            <person name="Friedman R."/>
            <person name="Frazier M."/>
            <person name="Venter J.C."/>
        </authorList>
    </citation>
    <scope>NUCLEOTIDE SEQUENCE [LARGE SCALE GENOMIC DNA]</scope>
    <source>
        <strain evidence="7 8">SIR-1</strain>
    </source>
</reference>
<dbReference type="STRING" id="391625.PPSIR1_07917"/>
<comment type="pathway">
    <text evidence="1">Lipid metabolism.</text>
</comment>
<keyword evidence="5" id="KW-1133">Transmembrane helix</keyword>
<gene>
    <name evidence="7" type="ORF">PPSIR1_07917</name>
</gene>
<dbReference type="GO" id="GO:0006654">
    <property type="term" value="P:phosphatidic acid biosynthetic process"/>
    <property type="evidence" value="ECO:0007669"/>
    <property type="project" value="TreeGrafter"/>
</dbReference>
<dbReference type="PANTHER" id="PTHR10434:SF66">
    <property type="entry name" value="PHOSPHOLIPID_GLYCEROL ACYLTRANSFERASE DOMAIN-CONTAINING PROTEIN"/>
    <property type="match status" value="1"/>
</dbReference>
<dbReference type="RefSeq" id="WP_006974569.1">
    <property type="nucleotide sequence ID" value="NZ_ABCS01000068.1"/>
</dbReference>
<feature type="transmembrane region" description="Helical" evidence="5">
    <location>
        <begin position="21"/>
        <end position="43"/>
    </location>
</feature>
<keyword evidence="5" id="KW-0812">Transmembrane</keyword>
<dbReference type="EMBL" id="ABCS01000068">
    <property type="protein sequence ID" value="EDM76302.1"/>
    <property type="molecule type" value="Genomic_DNA"/>
</dbReference>
<sequence length="293" mass="32789">MAIAALRGSIPFPAVHRFIRIPLSGIAFLFFYGGLQVIAWILLPLERRRLRELPADEAQAQLDDFFVRAYRVSVDVMATLGLMRYELPSPEAIAALPPGPKVVVANHPSLIDVLFIKACMPGVVVLVKSALYRSGAMRRVFEASGDFKGPEAEEQRFGVTAVLDIFVDRLRSGRSVLVFPEGTRSPAWRLRRFRRGAAEAAVRAGVPIVPMFILSDPPVLKKGDKWYDMPERVPLFRVELLDVIETAGRDSRSITAEIRDLLAERLEAAREHARARHRREQGQDEAEPEPSSE</sequence>
<comment type="caution">
    <text evidence="7">The sequence shown here is derived from an EMBL/GenBank/DDBJ whole genome shotgun (WGS) entry which is preliminary data.</text>
</comment>
<keyword evidence="5" id="KW-0472">Membrane</keyword>
<dbReference type="OrthoDB" id="9812274at2"/>
<dbReference type="GO" id="GO:0003841">
    <property type="term" value="F:1-acylglycerol-3-phosphate O-acyltransferase activity"/>
    <property type="evidence" value="ECO:0007669"/>
    <property type="project" value="TreeGrafter"/>
</dbReference>
<evidence type="ECO:0000259" key="6">
    <source>
        <dbReference type="SMART" id="SM00563"/>
    </source>
</evidence>
<feature type="compositionally biased region" description="Acidic residues" evidence="4">
    <location>
        <begin position="283"/>
        <end position="293"/>
    </location>
</feature>
<feature type="region of interest" description="Disordered" evidence="4">
    <location>
        <begin position="272"/>
        <end position="293"/>
    </location>
</feature>
<evidence type="ECO:0000256" key="2">
    <source>
        <dbReference type="ARBA" id="ARBA00022679"/>
    </source>
</evidence>
<dbReference type="CDD" id="cd07989">
    <property type="entry name" value="LPLAT_AGPAT-like"/>
    <property type="match status" value="1"/>
</dbReference>
<protein>
    <submittedName>
        <fullName evidence="7">Phospholipid/glycerol acyltransferase</fullName>
    </submittedName>
</protein>
<proteinExistence type="predicted"/>
<evidence type="ECO:0000256" key="5">
    <source>
        <dbReference type="SAM" id="Phobius"/>
    </source>
</evidence>
<evidence type="ECO:0000256" key="4">
    <source>
        <dbReference type="SAM" id="MobiDB-lite"/>
    </source>
</evidence>
<evidence type="ECO:0000313" key="8">
    <source>
        <dbReference type="Proteomes" id="UP000005801"/>
    </source>
</evidence>